<keyword evidence="8" id="KW-1185">Reference proteome</keyword>
<evidence type="ECO:0000313" key="8">
    <source>
        <dbReference type="Proteomes" id="UP000005408"/>
    </source>
</evidence>
<name>A0A8W8L047_MAGGI</name>
<keyword evidence="3" id="KW-0862">Zinc</keyword>
<dbReference type="SUPFAM" id="SSF50242">
    <property type="entry name" value="TIMP-like"/>
    <property type="match status" value="1"/>
</dbReference>
<dbReference type="Pfam" id="PF00965">
    <property type="entry name" value="TIMP"/>
    <property type="match status" value="1"/>
</dbReference>
<evidence type="ECO:0000256" key="4">
    <source>
        <dbReference type="PIRSR" id="PIRSR601820-2"/>
    </source>
</evidence>
<organism evidence="7 8">
    <name type="scientific">Magallana gigas</name>
    <name type="common">Pacific oyster</name>
    <name type="synonym">Crassostrea gigas</name>
    <dbReference type="NCBI Taxonomy" id="29159"/>
    <lineage>
        <taxon>Eukaryota</taxon>
        <taxon>Metazoa</taxon>
        <taxon>Spiralia</taxon>
        <taxon>Lophotrochozoa</taxon>
        <taxon>Mollusca</taxon>
        <taxon>Bivalvia</taxon>
        <taxon>Autobranchia</taxon>
        <taxon>Pteriomorphia</taxon>
        <taxon>Ostreida</taxon>
        <taxon>Ostreoidea</taxon>
        <taxon>Ostreidae</taxon>
        <taxon>Magallana</taxon>
    </lineage>
</organism>
<dbReference type="Proteomes" id="UP000005408">
    <property type="component" value="Unassembled WGS sequence"/>
</dbReference>
<evidence type="ECO:0000256" key="1">
    <source>
        <dbReference type="ARBA" id="ARBA00004613"/>
    </source>
</evidence>
<comment type="subcellular location">
    <subcellularLocation>
        <location evidence="1">Secreted</location>
    </subcellularLocation>
</comment>
<keyword evidence="5" id="KW-1015">Disulfide bond</keyword>
<feature type="site" description="Involved in metalloproteinase-binding" evidence="4">
    <location>
        <position position="51"/>
    </location>
</feature>
<evidence type="ECO:0000256" key="6">
    <source>
        <dbReference type="SAM" id="SignalP"/>
    </source>
</evidence>
<dbReference type="Gene3D" id="2.40.50.120">
    <property type="match status" value="1"/>
</dbReference>
<feature type="disulfide bond" evidence="5">
    <location>
        <begin position="22"/>
        <end position="113"/>
    </location>
</feature>
<evidence type="ECO:0000256" key="5">
    <source>
        <dbReference type="PIRSR" id="PIRSR601820-3"/>
    </source>
</evidence>
<dbReference type="EnsemblMetazoa" id="G26036.1">
    <property type="protein sequence ID" value="G26036.1:cds"/>
    <property type="gene ID" value="G26036"/>
</dbReference>
<sequence length="154" mass="17309">MVYLCVLVGLSSMITQTLCCKCPTLTREQQFCNSDFSLVGKPVGKFLTNDKNSTVHVIQVRLFNHLPLNVGPHYIELESPISQTGCGIQLEIGHDYVFNAIFLGGIRGKITKCGWNEKWAEVPEVLRRPLLMNSIPCPEVLNPAQIEAFFDYHN</sequence>
<feature type="binding site" evidence="3">
    <location>
        <position position="20"/>
    </location>
    <ligand>
        <name>Zn(2+)</name>
        <dbReference type="ChEBI" id="CHEBI:29105"/>
        <note>ligand shared with metalloproteinase partner</note>
    </ligand>
</feature>
<feature type="signal peptide" evidence="6">
    <location>
        <begin position="1"/>
        <end position="19"/>
    </location>
</feature>
<protein>
    <recommendedName>
        <fullName evidence="9">NTR domain-containing protein</fullName>
    </recommendedName>
</protein>
<dbReference type="GO" id="GO:0008191">
    <property type="term" value="F:metalloendopeptidase inhibitor activity"/>
    <property type="evidence" value="ECO:0007669"/>
    <property type="project" value="InterPro"/>
</dbReference>
<evidence type="ECO:0000313" key="7">
    <source>
        <dbReference type="EnsemblMetazoa" id="G26036.1:cds"/>
    </source>
</evidence>
<evidence type="ECO:0000256" key="3">
    <source>
        <dbReference type="PIRSR" id="PIRSR601820-1"/>
    </source>
</evidence>
<feature type="site" description="Involved in metalloproteinase-binding" evidence="4">
    <location>
        <position position="33"/>
    </location>
</feature>
<keyword evidence="2" id="KW-0964">Secreted</keyword>
<evidence type="ECO:0008006" key="9">
    <source>
        <dbReference type="Google" id="ProtNLM"/>
    </source>
</evidence>
<dbReference type="GO" id="GO:0046872">
    <property type="term" value="F:metal ion binding"/>
    <property type="evidence" value="ECO:0007669"/>
    <property type="project" value="UniProtKB-KW"/>
</dbReference>
<proteinExistence type="predicted"/>
<keyword evidence="6" id="KW-0732">Signal</keyword>
<feature type="chain" id="PRO_5036468979" description="NTR domain-containing protein" evidence="6">
    <location>
        <begin position="20"/>
        <end position="154"/>
    </location>
</feature>
<feature type="disulfide bond" evidence="5">
    <location>
        <begin position="20"/>
        <end position="86"/>
    </location>
</feature>
<dbReference type="AlphaFoldDB" id="A0A8W8L047"/>
<reference evidence="7" key="1">
    <citation type="submission" date="2022-08" db="UniProtKB">
        <authorList>
            <consortium name="EnsemblMetazoa"/>
        </authorList>
    </citation>
    <scope>IDENTIFICATION</scope>
    <source>
        <strain evidence="7">05x7-T-G4-1.051#20</strain>
    </source>
</reference>
<accession>A0A8W8L047</accession>
<dbReference type="GO" id="GO:0005576">
    <property type="term" value="C:extracellular region"/>
    <property type="evidence" value="ECO:0007669"/>
    <property type="project" value="UniProtKB-SubCell"/>
</dbReference>
<evidence type="ECO:0000256" key="2">
    <source>
        <dbReference type="ARBA" id="ARBA00022525"/>
    </source>
</evidence>
<dbReference type="InterPro" id="IPR001820">
    <property type="entry name" value="TIMP"/>
</dbReference>
<keyword evidence="3" id="KW-0479">Metal-binding</keyword>
<dbReference type="InterPro" id="IPR008993">
    <property type="entry name" value="TIMP-like_OB-fold"/>
</dbReference>